<evidence type="ECO:0000256" key="1">
    <source>
        <dbReference type="ARBA" id="ARBA00004496"/>
    </source>
</evidence>
<dbReference type="SUPFAM" id="SSF52540">
    <property type="entry name" value="P-loop containing nucleoside triphosphate hydrolases"/>
    <property type="match status" value="1"/>
</dbReference>
<dbReference type="Pfam" id="PF22667">
    <property type="entry name" value="Lon_lid"/>
    <property type="match status" value="1"/>
</dbReference>
<name>A0A0X1KQ30_9THEM</name>
<keyword evidence="8 10" id="KW-0346">Stress response</keyword>
<comment type="induction">
    <text evidence="10">By heat shock.</text>
</comment>
<dbReference type="InterPro" id="IPR054594">
    <property type="entry name" value="Lon_lid"/>
</dbReference>
<dbReference type="SUPFAM" id="SSF54211">
    <property type="entry name" value="Ribosomal protein S5 domain 2-like"/>
    <property type="match status" value="1"/>
</dbReference>
<evidence type="ECO:0000256" key="13">
    <source>
        <dbReference type="PIRSR" id="PIRSR001174-2"/>
    </source>
</evidence>
<evidence type="ECO:0000259" key="17">
    <source>
        <dbReference type="PROSITE" id="PS51787"/>
    </source>
</evidence>
<dbReference type="PANTHER" id="PTHR10046">
    <property type="entry name" value="ATP DEPENDENT LON PROTEASE FAMILY MEMBER"/>
    <property type="match status" value="1"/>
</dbReference>
<dbReference type="OrthoDB" id="9803599at2"/>
<dbReference type="GO" id="GO:0043565">
    <property type="term" value="F:sequence-specific DNA binding"/>
    <property type="evidence" value="ECO:0007669"/>
    <property type="project" value="UniProtKB-UniRule"/>
</dbReference>
<dbReference type="HAMAP" id="MF_01973">
    <property type="entry name" value="lon_bact"/>
    <property type="match status" value="1"/>
</dbReference>
<dbReference type="Gene3D" id="3.30.230.10">
    <property type="match status" value="1"/>
</dbReference>
<dbReference type="NCBIfam" id="TIGR00763">
    <property type="entry name" value="lon"/>
    <property type="match status" value="1"/>
</dbReference>
<dbReference type="GO" id="GO:0005737">
    <property type="term" value="C:cytoplasm"/>
    <property type="evidence" value="ECO:0007669"/>
    <property type="project" value="UniProtKB-SubCell"/>
</dbReference>
<dbReference type="InterPro" id="IPR046336">
    <property type="entry name" value="Lon_prtase_N_sf"/>
</dbReference>
<reference evidence="18 19" key="1">
    <citation type="submission" date="2014-01" db="EMBL/GenBank/DDBJ databases">
        <title>Genome sequencing of Thermotog hypogea.</title>
        <authorList>
            <person name="Zhang X."/>
            <person name="Alvare G."/>
            <person name="Fristensky B."/>
            <person name="Chen L."/>
            <person name="Suen T."/>
            <person name="Chen Q."/>
            <person name="Ma K."/>
        </authorList>
    </citation>
    <scope>NUCLEOTIDE SEQUENCE [LARGE SCALE GENOMIC DNA]</scope>
    <source>
        <strain evidence="18 19">DSM 11164</strain>
    </source>
</reference>
<evidence type="ECO:0000256" key="2">
    <source>
        <dbReference type="ARBA" id="ARBA00022490"/>
    </source>
</evidence>
<evidence type="ECO:0000256" key="10">
    <source>
        <dbReference type="HAMAP-Rule" id="MF_01973"/>
    </source>
</evidence>
<feature type="domain" description="Lon N-terminal" evidence="17">
    <location>
        <begin position="24"/>
        <end position="216"/>
    </location>
</feature>
<dbReference type="Proteomes" id="UP000077469">
    <property type="component" value="Chromosome"/>
</dbReference>
<dbReference type="InterPro" id="IPR003111">
    <property type="entry name" value="Lon_prtase_N"/>
</dbReference>
<evidence type="ECO:0000256" key="11">
    <source>
        <dbReference type="PIRNR" id="PIRNR001174"/>
    </source>
</evidence>
<feature type="active site" evidence="10 12">
    <location>
        <position position="685"/>
    </location>
</feature>
<dbReference type="InterPro" id="IPR003959">
    <property type="entry name" value="ATPase_AAA_core"/>
</dbReference>
<evidence type="ECO:0000313" key="19">
    <source>
        <dbReference type="Proteomes" id="UP000077469"/>
    </source>
</evidence>
<evidence type="ECO:0000256" key="15">
    <source>
        <dbReference type="RuleBase" id="RU000591"/>
    </source>
</evidence>
<dbReference type="PIRSF" id="PIRSF001174">
    <property type="entry name" value="Lon_proteas"/>
    <property type="match status" value="1"/>
</dbReference>
<dbReference type="STRING" id="1123384.AJ81_02855"/>
<protein>
    <recommendedName>
        <fullName evidence="10 11">Lon protease</fullName>
        <ecNumber evidence="10 11">3.4.21.53</ecNumber>
    </recommendedName>
    <alternativeName>
        <fullName evidence="10">ATP-dependent protease La</fullName>
    </alternativeName>
</protein>
<evidence type="ECO:0000256" key="4">
    <source>
        <dbReference type="ARBA" id="ARBA00022741"/>
    </source>
</evidence>
<dbReference type="Gene3D" id="1.20.5.5270">
    <property type="match status" value="1"/>
</dbReference>
<dbReference type="Gene3D" id="1.10.8.60">
    <property type="match status" value="1"/>
</dbReference>
<keyword evidence="2 10" id="KW-0963">Cytoplasm</keyword>
<dbReference type="Pfam" id="PF05362">
    <property type="entry name" value="Lon_C"/>
    <property type="match status" value="1"/>
</dbReference>
<dbReference type="SMART" id="SM00382">
    <property type="entry name" value="AAA"/>
    <property type="match status" value="1"/>
</dbReference>
<feature type="active site" evidence="10 12">
    <location>
        <position position="728"/>
    </location>
</feature>
<dbReference type="InterPro" id="IPR008268">
    <property type="entry name" value="Peptidase_S16_AS"/>
</dbReference>
<dbReference type="PROSITE" id="PS51787">
    <property type="entry name" value="LON_N"/>
    <property type="match status" value="1"/>
</dbReference>
<comment type="subcellular location">
    <subcellularLocation>
        <location evidence="1 10 11">Cytoplasm</location>
    </subcellularLocation>
</comment>
<dbReference type="Gene3D" id="1.20.58.1480">
    <property type="match status" value="1"/>
</dbReference>
<dbReference type="GO" id="GO:0004252">
    <property type="term" value="F:serine-type endopeptidase activity"/>
    <property type="evidence" value="ECO:0007669"/>
    <property type="project" value="UniProtKB-UniRule"/>
</dbReference>
<dbReference type="InterPro" id="IPR015947">
    <property type="entry name" value="PUA-like_sf"/>
</dbReference>
<organism evidence="18 19">
    <name type="scientific">Pseudothermotoga hypogea DSM 11164 = NBRC 106472</name>
    <dbReference type="NCBI Taxonomy" id="1123384"/>
    <lineage>
        <taxon>Bacteria</taxon>
        <taxon>Thermotogati</taxon>
        <taxon>Thermotogota</taxon>
        <taxon>Thermotogae</taxon>
        <taxon>Thermotogales</taxon>
        <taxon>Thermotogaceae</taxon>
        <taxon>Pseudothermotoga</taxon>
    </lineage>
</organism>
<dbReference type="PROSITE" id="PS51786">
    <property type="entry name" value="LON_PROTEOLYTIC"/>
    <property type="match status" value="1"/>
</dbReference>
<sequence>MRKFEKLERLAKETTGEKSIPKIVPFVRLIGGPVVFPQTVVPVHVTSEEMLSALEVSIESYNKYVLIAYQKDASMEIQATLSNTATVCTVLQAVHLPDGSFRVLLEGKVRARVKNIAQEQPLLVEIELRRSKYRKSKKIEALIRSVRDNFLKYARYTQRYSPEMIEGILRVDDADKLSDLVASLLTISNDEKQLLLEEIHPTKRLEKILEILIRENELLEIEHQLDSKVRKRIEETQKEFFLREKLRAISEELGEKDSEATQLRQKLASLKLPDHVHQKALLEIQRLERMSPYSAEATVVRSYLDWILNLPWETVVQENDDFRYAQRVLEESHFGLTEPKQRILEFLAVRKRSKNAKAPILCLVGPPGVGKTSLGRAVAQALNRKFVRMSLGGLRDEAEIKGHRRTYVGAMPGRIIQLIRSAQCKNPVMLLDEIDKLAVSFQGDPAAALLEILDPEQNKEFVDHYIELPFDLSQVLFITTANMTYTIPPALLDRMEIIEIESYTEQEKFVIGENYILPKILSEHNVDEKVFKMSDAAIMKIIRSYTREAGVRQLTRNLEKVVRTAVLGLEQGRDRFVVNVRGLSKILGPERNMDLHALSEPEVGAVQGLAWTEYGGALVLVECALMPGKGNLILTGRLGETMKESARIALSVARAFCGPDAKDIFENSDIHINVPEGAVPKDGPSAGVTMSVAIISSVLRKKVRSDTAMTGEITLRGKVLGVGGVKEKILAAHRHNIQRVLLPKSNEKDLVKLPKGVLRNVEIILIDNIEQAVRDSCLWDRQDF</sequence>
<comment type="similarity">
    <text evidence="10 11 14 15">Belongs to the peptidase S16 family.</text>
</comment>
<evidence type="ECO:0000256" key="9">
    <source>
        <dbReference type="ARBA" id="ARBA00050665"/>
    </source>
</evidence>
<dbReference type="GO" id="GO:0034605">
    <property type="term" value="P:cellular response to heat"/>
    <property type="evidence" value="ECO:0007669"/>
    <property type="project" value="UniProtKB-UniRule"/>
</dbReference>
<dbReference type="InterPro" id="IPR008269">
    <property type="entry name" value="Lon_proteolytic"/>
</dbReference>
<evidence type="ECO:0000256" key="6">
    <source>
        <dbReference type="ARBA" id="ARBA00022825"/>
    </source>
</evidence>
<dbReference type="PaxDb" id="1123384-AJ81_02855"/>
<dbReference type="CDD" id="cd19500">
    <property type="entry name" value="RecA-like_Lon"/>
    <property type="match status" value="1"/>
</dbReference>
<dbReference type="RefSeq" id="WP_031503887.1">
    <property type="nucleotide sequence ID" value="NC_022795.1"/>
</dbReference>
<keyword evidence="19" id="KW-1185">Reference proteome</keyword>
<dbReference type="GO" id="GO:0016887">
    <property type="term" value="F:ATP hydrolysis activity"/>
    <property type="evidence" value="ECO:0007669"/>
    <property type="project" value="UniProtKB-UniRule"/>
</dbReference>
<evidence type="ECO:0000256" key="12">
    <source>
        <dbReference type="PIRSR" id="PIRSR001174-1"/>
    </source>
</evidence>
<dbReference type="Pfam" id="PF00004">
    <property type="entry name" value="AAA"/>
    <property type="match status" value="1"/>
</dbReference>
<dbReference type="PATRIC" id="fig|1123384.7.peg.562"/>
<proteinExistence type="evidence at transcript level"/>
<dbReference type="GO" id="GO:0006515">
    <property type="term" value="P:protein quality control for misfolded or incompletely synthesized proteins"/>
    <property type="evidence" value="ECO:0007669"/>
    <property type="project" value="UniProtKB-UniRule"/>
</dbReference>
<comment type="subunit">
    <text evidence="10 11">Homohexamer. Organized in a ring with a central cavity.</text>
</comment>
<dbReference type="InterPro" id="IPR004815">
    <property type="entry name" value="Lon_bac/euk-typ"/>
</dbReference>
<dbReference type="EMBL" id="CP007141">
    <property type="protein sequence ID" value="AJC73320.1"/>
    <property type="molecule type" value="Genomic_DNA"/>
</dbReference>
<gene>
    <name evidence="10" type="primary">lon</name>
    <name evidence="18" type="ORF">AJ81_02855</name>
</gene>
<comment type="catalytic activity">
    <reaction evidence="9 10 11 14">
        <text>Hydrolysis of proteins in presence of ATP.</text>
        <dbReference type="EC" id="3.4.21.53"/>
    </reaction>
</comment>
<keyword evidence="7 10" id="KW-0067">ATP-binding</keyword>
<feature type="binding site" evidence="10 13">
    <location>
        <begin position="365"/>
        <end position="372"/>
    </location>
    <ligand>
        <name>ATP</name>
        <dbReference type="ChEBI" id="CHEBI:30616"/>
    </ligand>
</feature>
<dbReference type="Pfam" id="PF02190">
    <property type="entry name" value="LON_substr_bdg"/>
    <property type="match status" value="1"/>
</dbReference>
<dbReference type="EC" id="3.4.21.53" evidence="10 11"/>
<dbReference type="FunFam" id="1.20.5.5270:FF:000002">
    <property type="entry name" value="Lon protease homolog"/>
    <property type="match status" value="1"/>
</dbReference>
<evidence type="ECO:0000259" key="16">
    <source>
        <dbReference type="PROSITE" id="PS51786"/>
    </source>
</evidence>
<dbReference type="PRINTS" id="PR00830">
    <property type="entry name" value="ENDOLAPTASE"/>
</dbReference>
<evidence type="ECO:0000313" key="18">
    <source>
        <dbReference type="EMBL" id="AJC73320.1"/>
    </source>
</evidence>
<dbReference type="AlphaFoldDB" id="A0A0X1KQ30"/>
<keyword evidence="4 10" id="KW-0547">Nucleotide-binding</keyword>
<keyword evidence="3 10" id="KW-0645">Protease</keyword>
<evidence type="ECO:0000256" key="7">
    <source>
        <dbReference type="ARBA" id="ARBA00022840"/>
    </source>
</evidence>
<dbReference type="InterPro" id="IPR020568">
    <property type="entry name" value="Ribosomal_Su5_D2-typ_SF"/>
</dbReference>
<dbReference type="InterPro" id="IPR027065">
    <property type="entry name" value="Lon_Prtase"/>
</dbReference>
<evidence type="ECO:0000256" key="14">
    <source>
        <dbReference type="PROSITE-ProRule" id="PRU01122"/>
    </source>
</evidence>
<dbReference type="FunFam" id="3.40.50.300:FF:000021">
    <property type="entry name" value="Lon protease homolog"/>
    <property type="match status" value="1"/>
</dbReference>
<comment type="function">
    <text evidence="10">ATP-dependent serine protease that mediates the selective degradation of mutant and abnormal proteins as well as certain short-lived regulatory proteins. Required for cellular homeostasis and for survival from DNA damage and developmental changes induced by stress. Degrades polypeptides processively to yield small peptide fragments that are 5 to 10 amino acids long. Binds to DNA in a double-stranded, site-specific manner.</text>
</comment>
<dbReference type="InterPro" id="IPR003593">
    <property type="entry name" value="AAA+_ATPase"/>
</dbReference>
<feature type="domain" description="Lon proteolytic" evidence="16">
    <location>
        <begin position="600"/>
        <end position="779"/>
    </location>
</feature>
<evidence type="ECO:0000256" key="5">
    <source>
        <dbReference type="ARBA" id="ARBA00022801"/>
    </source>
</evidence>
<accession>A0A0X1KQ30</accession>
<dbReference type="SUPFAM" id="SSF88697">
    <property type="entry name" value="PUA domain-like"/>
    <property type="match status" value="1"/>
</dbReference>
<evidence type="ECO:0000256" key="8">
    <source>
        <dbReference type="ARBA" id="ARBA00023016"/>
    </source>
</evidence>
<dbReference type="InterPro" id="IPR027417">
    <property type="entry name" value="P-loop_NTPase"/>
</dbReference>
<dbReference type="SMART" id="SM00464">
    <property type="entry name" value="LON"/>
    <property type="match status" value="1"/>
</dbReference>
<keyword evidence="6 10" id="KW-0720">Serine protease</keyword>
<evidence type="ECO:0000256" key="3">
    <source>
        <dbReference type="ARBA" id="ARBA00022670"/>
    </source>
</evidence>
<dbReference type="GO" id="GO:0005524">
    <property type="term" value="F:ATP binding"/>
    <property type="evidence" value="ECO:0007669"/>
    <property type="project" value="UniProtKB-UniRule"/>
</dbReference>
<dbReference type="InterPro" id="IPR027543">
    <property type="entry name" value="Lon_bac"/>
</dbReference>
<dbReference type="Gene3D" id="2.30.130.40">
    <property type="entry name" value="LON domain-like"/>
    <property type="match status" value="1"/>
</dbReference>
<dbReference type="InterPro" id="IPR014721">
    <property type="entry name" value="Ribsml_uS5_D2-typ_fold_subgr"/>
</dbReference>
<dbReference type="GO" id="GO:0004176">
    <property type="term" value="F:ATP-dependent peptidase activity"/>
    <property type="evidence" value="ECO:0007669"/>
    <property type="project" value="UniProtKB-UniRule"/>
</dbReference>
<dbReference type="PROSITE" id="PS01046">
    <property type="entry name" value="LON_SER"/>
    <property type="match status" value="1"/>
</dbReference>
<dbReference type="Gene3D" id="3.40.50.300">
    <property type="entry name" value="P-loop containing nucleotide triphosphate hydrolases"/>
    <property type="match status" value="1"/>
</dbReference>
<keyword evidence="5 10" id="KW-0378">Hydrolase</keyword>
<dbReference type="KEGG" id="phy:AJ81_02855"/>